<feature type="domain" description="Mce/MlaD" evidence="2">
    <location>
        <begin position="40"/>
        <end position="115"/>
    </location>
</feature>
<gene>
    <name evidence="3" type="ORF">NUH88_18925</name>
</gene>
<dbReference type="EMBL" id="CP102480">
    <property type="protein sequence ID" value="UUX49462.1"/>
    <property type="molecule type" value="Genomic_DNA"/>
</dbReference>
<dbReference type="PANTHER" id="PTHR36698">
    <property type="entry name" value="BLL5892 PROTEIN"/>
    <property type="match status" value="1"/>
</dbReference>
<keyword evidence="4" id="KW-1185">Reference proteome</keyword>
<name>A0A9J7AQL7_9PROT</name>
<dbReference type="AlphaFoldDB" id="A0A9J7AQL7"/>
<organism evidence="3 4">
    <name type="scientific">Nisaea acidiphila</name>
    <dbReference type="NCBI Taxonomy" id="1862145"/>
    <lineage>
        <taxon>Bacteria</taxon>
        <taxon>Pseudomonadati</taxon>
        <taxon>Pseudomonadota</taxon>
        <taxon>Alphaproteobacteria</taxon>
        <taxon>Rhodospirillales</taxon>
        <taxon>Thalassobaculaceae</taxon>
        <taxon>Nisaea</taxon>
    </lineage>
</organism>
<dbReference type="KEGG" id="naci:NUH88_18925"/>
<evidence type="ECO:0000259" key="2">
    <source>
        <dbReference type="Pfam" id="PF02470"/>
    </source>
</evidence>
<proteinExistence type="predicted"/>
<evidence type="ECO:0000313" key="3">
    <source>
        <dbReference type="EMBL" id="UUX49462.1"/>
    </source>
</evidence>
<reference evidence="3" key="1">
    <citation type="submission" date="2022-08" db="EMBL/GenBank/DDBJ databases">
        <title>Nisaea acidiphila sp. nov., isolated from a marine algal debris and emended description of the genus Nisaea Urios et al. 2008.</title>
        <authorList>
            <person name="Kwon K."/>
        </authorList>
    </citation>
    <scope>NUCLEOTIDE SEQUENCE</scope>
    <source>
        <strain evidence="3">MEBiC11861</strain>
    </source>
</reference>
<feature type="transmembrane region" description="Helical" evidence="1">
    <location>
        <begin position="7"/>
        <end position="29"/>
    </location>
</feature>
<accession>A0A9J7AQL7</accession>
<dbReference type="RefSeq" id="WP_257768132.1">
    <property type="nucleotide sequence ID" value="NZ_CP102480.1"/>
</dbReference>
<keyword evidence="1" id="KW-0472">Membrane</keyword>
<evidence type="ECO:0000313" key="4">
    <source>
        <dbReference type="Proteomes" id="UP001060336"/>
    </source>
</evidence>
<dbReference type="InterPro" id="IPR003399">
    <property type="entry name" value="Mce/MlaD"/>
</dbReference>
<keyword evidence="1" id="KW-0812">Transmembrane</keyword>
<sequence>METRASYVIVGLFVFAMFASAMGFVIWLGKVELNREVAHYDIEFEQQVTGLSVGSPVRYRGIPVGQVLRIGFDPDNVEIIRVRVELDTKVPIKQDVYAVLESQGLTGVGFIQLAGGSKDAPLLTVRPGDEVPVLPSQNSVLQEVAQAAPEIASQLVVLVNRANQMLDPQNQTALRNTLSNLEQFSGALASRSGELERIIENLNLTMETMEATVAQVSGDIGVMSEEISQTMATTRGTVNSLDSEIVAVSDELKIALRNVSEVSSGASALIRDNRDAVNDFATTGLYELTEFLIDGRQLMNDMSQLVRQVESDPSRILFGNRQRGVETDR</sequence>
<dbReference type="Proteomes" id="UP001060336">
    <property type="component" value="Chromosome"/>
</dbReference>
<dbReference type="PANTHER" id="PTHR36698:SF2">
    <property type="entry name" value="MCE_MLAD DOMAIN-CONTAINING PROTEIN"/>
    <property type="match status" value="1"/>
</dbReference>
<keyword evidence="1" id="KW-1133">Transmembrane helix</keyword>
<dbReference type="Pfam" id="PF02470">
    <property type="entry name" value="MlaD"/>
    <property type="match status" value="1"/>
</dbReference>
<protein>
    <submittedName>
        <fullName evidence="3">MCE family protein</fullName>
    </submittedName>
</protein>
<evidence type="ECO:0000256" key="1">
    <source>
        <dbReference type="SAM" id="Phobius"/>
    </source>
</evidence>